<dbReference type="InterPro" id="IPR012133">
    <property type="entry name" value="Alpha-hydoxy_acid_DH_FMN"/>
</dbReference>
<dbReference type="InterPro" id="IPR008259">
    <property type="entry name" value="FMN_hydac_DH_AS"/>
</dbReference>
<dbReference type="InterPro" id="IPR013785">
    <property type="entry name" value="Aldolase_TIM"/>
</dbReference>
<dbReference type="Gene3D" id="3.90.1150.10">
    <property type="entry name" value="Aspartate Aminotransferase, domain 1"/>
    <property type="match status" value="1"/>
</dbReference>
<evidence type="ECO:0000256" key="3">
    <source>
        <dbReference type="ARBA" id="ARBA00022643"/>
    </source>
</evidence>
<dbReference type="CDD" id="cd02809">
    <property type="entry name" value="alpha_hydroxyacid_oxid_FMN"/>
    <property type="match status" value="1"/>
</dbReference>
<dbReference type="PROSITE" id="PS00557">
    <property type="entry name" value="FMN_HYDROXY_ACID_DH_1"/>
    <property type="match status" value="1"/>
</dbReference>
<feature type="domain" description="FMN hydroxy acid dehydrogenase" evidence="6">
    <location>
        <begin position="9"/>
        <end position="365"/>
    </location>
</feature>
<dbReference type="GO" id="GO:0010181">
    <property type="term" value="F:FMN binding"/>
    <property type="evidence" value="ECO:0007669"/>
    <property type="project" value="InterPro"/>
</dbReference>
<dbReference type="PANTHER" id="PTHR10578:SF107">
    <property type="entry name" value="2-HYDROXYACID OXIDASE 1"/>
    <property type="match status" value="1"/>
</dbReference>
<evidence type="ECO:0000313" key="7">
    <source>
        <dbReference type="EMBL" id="TDC75603.1"/>
    </source>
</evidence>
<proteinExistence type="inferred from homology"/>
<evidence type="ECO:0000259" key="6">
    <source>
        <dbReference type="PROSITE" id="PS51349"/>
    </source>
</evidence>
<accession>A0A4R4TKL2</accession>
<dbReference type="Gene3D" id="3.40.640.10">
    <property type="entry name" value="Type I PLP-dependent aspartate aminotransferase-like (Major domain)"/>
    <property type="match status" value="1"/>
</dbReference>
<dbReference type="Gene3D" id="3.20.20.70">
    <property type="entry name" value="Aldolase class I"/>
    <property type="match status" value="1"/>
</dbReference>
<sequence>MERDAKAPASLAEPLSLADYADLARAALGPAAWDFIAGGAGEERTLTANTAAFERLRLRPRVLAGLAEAETATEVLGGRWTAPLGVAPMAYHTLAHHEGELATVRAAGAAGLPVVVSTFAGRPFEELAAAAQAPLWLQVYCFRDREVTRRLIERAERAGFAALVLTVDAPRLGRRPRDQRNGFRLPPHVVPANLPAVAPGHYAAPAEHGRAALDPALDWSVLPWLRSVSRLPLLLKGVLTAEDAARAVASGVDGLVVSNHGGRQLDGAPATLDALREVTAGAAGRCPILLDGGVRRGADILAALSLGADAVLVGRPVLHGLAADGQRGVAGVLGILVDELREAMHLTGTPHPAAAGPWLVAPGTTPPPPAPASIPGDDAPLRRTDLHASLSDPVLDAMTFLNEIADRYPEAISFAPGRPHEAFYDTERLFGHLRRYVDDLTADGASPADVARALHQYGPTAGMPRLRQLIAAALEVDEGIEVPPEAVVVTVGAQEAMLLVLRALFADPRDVLLTFSPCYVGITGVARLLNIPLTTLAEGDEGPDRAALDAAVRDEHARGRRPRALYVVPDHSNPTGATLSLPARRELLAFAERHGLFLLEDSPYRLVGDRPRPPTLKYLDRAHRVVHLGSFAKTLFPGARVGYVVADQRVTGADGATTLLADELTRIKSMVTVNTPSLGQAAVAGALLASPDGGVARLAAPSAAHYAKALRLTLEQLARHFPARARSRLGVGWNAPDGGFFLTVRVAFPTGNAALVRSAEHHGVLWTPMSSFHPDGGGEHAMRLSVSGLPHERIEEGVARLAGFIEAETLDPRD</sequence>
<dbReference type="Proteomes" id="UP000295345">
    <property type="component" value="Unassembled WGS sequence"/>
</dbReference>
<comment type="cofactor">
    <cofactor evidence="1">
        <name>FMN</name>
        <dbReference type="ChEBI" id="CHEBI:58210"/>
    </cofactor>
</comment>
<evidence type="ECO:0000256" key="1">
    <source>
        <dbReference type="ARBA" id="ARBA00001917"/>
    </source>
</evidence>
<gene>
    <name evidence="7" type="ORF">E1283_11915</name>
</gene>
<keyword evidence="3" id="KW-0288">FMN</keyword>
<organism evidence="7 8">
    <name type="scientific">Streptomyces hainanensis</name>
    <dbReference type="NCBI Taxonomy" id="402648"/>
    <lineage>
        <taxon>Bacteria</taxon>
        <taxon>Bacillati</taxon>
        <taxon>Actinomycetota</taxon>
        <taxon>Actinomycetes</taxon>
        <taxon>Kitasatosporales</taxon>
        <taxon>Streptomycetaceae</taxon>
        <taxon>Streptomyces</taxon>
    </lineage>
</organism>
<comment type="caution">
    <text evidence="7">The sequence shown here is derived from an EMBL/GenBank/DDBJ whole genome shotgun (WGS) entry which is preliminary data.</text>
</comment>
<dbReference type="Pfam" id="PF00155">
    <property type="entry name" value="Aminotran_1_2"/>
    <property type="match status" value="1"/>
</dbReference>
<keyword evidence="2" id="KW-0285">Flavoprotein</keyword>
<dbReference type="FunFam" id="3.20.20.70:FF:000029">
    <property type="entry name" value="L-lactate dehydrogenase"/>
    <property type="match status" value="1"/>
</dbReference>
<evidence type="ECO:0000256" key="2">
    <source>
        <dbReference type="ARBA" id="ARBA00022630"/>
    </source>
</evidence>
<dbReference type="SUPFAM" id="SSF51395">
    <property type="entry name" value="FMN-linked oxidoreductases"/>
    <property type="match status" value="1"/>
</dbReference>
<keyword evidence="7" id="KW-0808">Transferase</keyword>
<dbReference type="AlphaFoldDB" id="A0A4R4TKL2"/>
<keyword evidence="4" id="KW-0560">Oxidoreductase</keyword>
<dbReference type="GO" id="GO:0016614">
    <property type="term" value="F:oxidoreductase activity, acting on CH-OH group of donors"/>
    <property type="evidence" value="ECO:0007669"/>
    <property type="project" value="UniProtKB-ARBA"/>
</dbReference>
<evidence type="ECO:0000256" key="4">
    <source>
        <dbReference type="ARBA" id="ARBA00023002"/>
    </source>
</evidence>
<dbReference type="Pfam" id="PF01070">
    <property type="entry name" value="FMN_dh"/>
    <property type="match status" value="1"/>
</dbReference>
<dbReference type="CDD" id="cd00609">
    <property type="entry name" value="AAT_like"/>
    <property type="match status" value="1"/>
</dbReference>
<evidence type="ECO:0000313" key="8">
    <source>
        <dbReference type="Proteomes" id="UP000295345"/>
    </source>
</evidence>
<dbReference type="SUPFAM" id="SSF53383">
    <property type="entry name" value="PLP-dependent transferases"/>
    <property type="match status" value="1"/>
</dbReference>
<protein>
    <submittedName>
        <fullName evidence="7">Aminotransferase class I/II-fold pyridoxal phosphate-dependent enzyme</fullName>
    </submittedName>
</protein>
<dbReference type="InterPro" id="IPR037396">
    <property type="entry name" value="FMN_HAD"/>
</dbReference>
<dbReference type="OrthoDB" id="199743at2"/>
<dbReference type="InterPro" id="IPR000262">
    <property type="entry name" value="FMN-dep_DH"/>
</dbReference>
<dbReference type="PANTHER" id="PTHR10578">
    <property type="entry name" value="S -2-HYDROXY-ACID OXIDASE-RELATED"/>
    <property type="match status" value="1"/>
</dbReference>
<dbReference type="InterPro" id="IPR015424">
    <property type="entry name" value="PyrdxlP-dep_Trfase"/>
</dbReference>
<dbReference type="GO" id="GO:0008483">
    <property type="term" value="F:transaminase activity"/>
    <property type="evidence" value="ECO:0007669"/>
    <property type="project" value="UniProtKB-KW"/>
</dbReference>
<name>A0A4R4TKL2_9ACTN</name>
<comment type="similarity">
    <text evidence="5">Belongs to the FMN-dependent alpha-hydroxy acid dehydrogenase family.</text>
</comment>
<dbReference type="GO" id="GO:0030170">
    <property type="term" value="F:pyridoxal phosphate binding"/>
    <property type="evidence" value="ECO:0007669"/>
    <property type="project" value="InterPro"/>
</dbReference>
<dbReference type="InterPro" id="IPR015422">
    <property type="entry name" value="PyrdxlP-dep_Trfase_small"/>
</dbReference>
<dbReference type="EMBL" id="SMKI01000100">
    <property type="protein sequence ID" value="TDC75603.1"/>
    <property type="molecule type" value="Genomic_DNA"/>
</dbReference>
<dbReference type="InterPro" id="IPR004839">
    <property type="entry name" value="Aminotransferase_I/II_large"/>
</dbReference>
<keyword evidence="8" id="KW-1185">Reference proteome</keyword>
<keyword evidence="7" id="KW-0032">Aminotransferase</keyword>
<dbReference type="InterPro" id="IPR015421">
    <property type="entry name" value="PyrdxlP-dep_Trfase_major"/>
</dbReference>
<dbReference type="PROSITE" id="PS51349">
    <property type="entry name" value="FMN_HYDROXY_ACID_DH_2"/>
    <property type="match status" value="1"/>
</dbReference>
<evidence type="ECO:0000256" key="5">
    <source>
        <dbReference type="ARBA" id="ARBA00024042"/>
    </source>
</evidence>
<reference evidence="7 8" key="1">
    <citation type="submission" date="2019-03" db="EMBL/GenBank/DDBJ databases">
        <title>Draft genome sequences of novel Actinobacteria.</title>
        <authorList>
            <person name="Sahin N."/>
            <person name="Ay H."/>
            <person name="Saygin H."/>
        </authorList>
    </citation>
    <scope>NUCLEOTIDE SEQUENCE [LARGE SCALE GENOMIC DNA]</scope>
    <source>
        <strain evidence="7 8">DSM 41900</strain>
    </source>
</reference>